<keyword evidence="2" id="KW-1185">Reference proteome</keyword>
<sequence length="55" mass="6302">SLHHVLINRRHKKGVRQSVEPARSLMAPLLNPVVGWGQLRRFKSHKKGVGQLKRV</sequence>
<reference evidence="1 2" key="1">
    <citation type="submission" date="2021-05" db="EMBL/GenBank/DDBJ databases">
        <title>Genome Assembly of Synthetic Allotetraploid Brassica napus Reveals Homoeologous Exchanges between Subgenomes.</title>
        <authorList>
            <person name="Davis J.T."/>
        </authorList>
    </citation>
    <scope>NUCLEOTIDE SEQUENCE [LARGE SCALE GENOMIC DNA]</scope>
    <source>
        <strain evidence="2">cv. Da-Ae</strain>
        <tissue evidence="1">Seedling</tissue>
    </source>
</reference>
<protein>
    <submittedName>
        <fullName evidence="1">Uncharacterized protein</fullName>
    </submittedName>
</protein>
<feature type="non-terminal residue" evidence="1">
    <location>
        <position position="1"/>
    </location>
</feature>
<dbReference type="Proteomes" id="UP000824890">
    <property type="component" value="Unassembled WGS sequence"/>
</dbReference>
<proteinExistence type="predicted"/>
<evidence type="ECO:0000313" key="1">
    <source>
        <dbReference type="EMBL" id="KAH0881326.1"/>
    </source>
</evidence>
<accession>A0ABQ7ZM35</accession>
<comment type="caution">
    <text evidence="1">The sequence shown here is derived from an EMBL/GenBank/DDBJ whole genome shotgun (WGS) entry which is preliminary data.</text>
</comment>
<organism evidence="1 2">
    <name type="scientific">Brassica napus</name>
    <name type="common">Rape</name>
    <dbReference type="NCBI Taxonomy" id="3708"/>
    <lineage>
        <taxon>Eukaryota</taxon>
        <taxon>Viridiplantae</taxon>
        <taxon>Streptophyta</taxon>
        <taxon>Embryophyta</taxon>
        <taxon>Tracheophyta</taxon>
        <taxon>Spermatophyta</taxon>
        <taxon>Magnoliopsida</taxon>
        <taxon>eudicotyledons</taxon>
        <taxon>Gunneridae</taxon>
        <taxon>Pentapetalae</taxon>
        <taxon>rosids</taxon>
        <taxon>malvids</taxon>
        <taxon>Brassicales</taxon>
        <taxon>Brassicaceae</taxon>
        <taxon>Brassiceae</taxon>
        <taxon>Brassica</taxon>
    </lineage>
</organism>
<gene>
    <name evidence="1" type="ORF">HID58_068720</name>
</gene>
<name>A0ABQ7ZM35_BRANA</name>
<evidence type="ECO:0000313" key="2">
    <source>
        <dbReference type="Proteomes" id="UP000824890"/>
    </source>
</evidence>
<dbReference type="EMBL" id="JAGKQM010000015">
    <property type="protein sequence ID" value="KAH0881326.1"/>
    <property type="molecule type" value="Genomic_DNA"/>
</dbReference>